<name>A0ABU3HD72_9BACL</name>
<gene>
    <name evidence="2" type="ORF">J2Z22_003587</name>
</gene>
<dbReference type="InterPro" id="IPR036736">
    <property type="entry name" value="ACP-like_sf"/>
</dbReference>
<dbReference type="Proteomes" id="UP001248709">
    <property type="component" value="Unassembled WGS sequence"/>
</dbReference>
<comment type="caution">
    <text evidence="2">The sequence shown here is derived from an EMBL/GenBank/DDBJ whole genome shotgun (WGS) entry which is preliminary data.</text>
</comment>
<feature type="domain" description="Carrier" evidence="1">
    <location>
        <begin position="1"/>
        <end position="77"/>
    </location>
</feature>
<dbReference type="EMBL" id="JAUSUY010000016">
    <property type="protein sequence ID" value="MDT3427997.1"/>
    <property type="molecule type" value="Genomic_DNA"/>
</dbReference>
<keyword evidence="3" id="KW-1185">Reference proteome</keyword>
<dbReference type="Gene3D" id="1.10.1200.10">
    <property type="entry name" value="ACP-like"/>
    <property type="match status" value="1"/>
</dbReference>
<sequence length="80" mass="9100">MTDSNNKLKLLLTDIFMMEEVLYLDDNGPDQIEGWDSLATVSMAVALQQEFGHHMTIEEVVNIRTIGDIKDYLRSKGVEL</sequence>
<accession>A0ABU3HD72</accession>
<dbReference type="RefSeq" id="WP_025701318.1">
    <property type="nucleotide sequence ID" value="NZ_JAUSUY010000016.1"/>
</dbReference>
<evidence type="ECO:0000313" key="3">
    <source>
        <dbReference type="Proteomes" id="UP001248709"/>
    </source>
</evidence>
<dbReference type="InterPro" id="IPR009081">
    <property type="entry name" value="PP-bd_ACP"/>
</dbReference>
<organism evidence="2 3">
    <name type="scientific">Paenibacillus forsythiae</name>
    <dbReference type="NCBI Taxonomy" id="365616"/>
    <lineage>
        <taxon>Bacteria</taxon>
        <taxon>Bacillati</taxon>
        <taxon>Bacillota</taxon>
        <taxon>Bacilli</taxon>
        <taxon>Bacillales</taxon>
        <taxon>Paenibacillaceae</taxon>
        <taxon>Paenibacillus</taxon>
    </lineage>
</organism>
<dbReference type="PROSITE" id="PS50075">
    <property type="entry name" value="CARRIER"/>
    <property type="match status" value="1"/>
</dbReference>
<dbReference type="SUPFAM" id="SSF47336">
    <property type="entry name" value="ACP-like"/>
    <property type="match status" value="1"/>
</dbReference>
<proteinExistence type="predicted"/>
<evidence type="ECO:0000313" key="2">
    <source>
        <dbReference type="EMBL" id="MDT3427997.1"/>
    </source>
</evidence>
<evidence type="ECO:0000259" key="1">
    <source>
        <dbReference type="PROSITE" id="PS50075"/>
    </source>
</evidence>
<dbReference type="Pfam" id="PF00550">
    <property type="entry name" value="PP-binding"/>
    <property type="match status" value="1"/>
</dbReference>
<reference evidence="2 3" key="1">
    <citation type="submission" date="2023-07" db="EMBL/GenBank/DDBJ databases">
        <title>Genomic Encyclopedia of Type Strains, Phase IV (KMG-IV): sequencing the most valuable type-strain genomes for metagenomic binning, comparative biology and taxonomic classification.</title>
        <authorList>
            <person name="Goeker M."/>
        </authorList>
    </citation>
    <scope>NUCLEOTIDE SEQUENCE [LARGE SCALE GENOMIC DNA]</scope>
    <source>
        <strain evidence="2 3">T98</strain>
    </source>
</reference>
<protein>
    <submittedName>
        <fullName evidence="2">Acyl carrier protein</fullName>
    </submittedName>
</protein>